<dbReference type="SMART" id="SM00369">
    <property type="entry name" value="LRR_TYP"/>
    <property type="match status" value="5"/>
</dbReference>
<dbReference type="InterPro" id="IPR003591">
    <property type="entry name" value="Leu-rich_rpt_typical-subtyp"/>
</dbReference>
<dbReference type="InterPro" id="IPR009057">
    <property type="entry name" value="Homeodomain-like_sf"/>
</dbReference>
<dbReference type="InterPro" id="IPR001005">
    <property type="entry name" value="SANT/Myb"/>
</dbReference>
<gene>
    <name evidence="5" type="ORF">DVH24_023736</name>
</gene>
<feature type="region of interest" description="Disordered" evidence="3">
    <location>
        <begin position="582"/>
        <end position="625"/>
    </location>
</feature>
<dbReference type="PANTHER" id="PTHR46872:SF10">
    <property type="entry name" value="MYB-LIKE DOMAIN-CONTAINING PROTEIN"/>
    <property type="match status" value="1"/>
</dbReference>
<dbReference type="InterPro" id="IPR032675">
    <property type="entry name" value="LRR_dom_sf"/>
</dbReference>
<keyword evidence="1" id="KW-0433">Leucine-rich repeat</keyword>
<dbReference type="Pfam" id="PF00249">
    <property type="entry name" value="Myb_DNA-binding"/>
    <property type="match status" value="1"/>
</dbReference>
<dbReference type="PROSITE" id="PS51450">
    <property type="entry name" value="LRR"/>
    <property type="match status" value="3"/>
</dbReference>
<feature type="region of interest" description="Disordered" evidence="3">
    <location>
        <begin position="312"/>
        <end position="354"/>
    </location>
</feature>
<dbReference type="PANTHER" id="PTHR46872">
    <property type="entry name" value="DNA BINDING PROTEIN"/>
    <property type="match status" value="1"/>
</dbReference>
<evidence type="ECO:0000313" key="6">
    <source>
        <dbReference type="Proteomes" id="UP000290289"/>
    </source>
</evidence>
<dbReference type="STRING" id="3750.A0A498I5I8"/>
<accession>A0A498I5I8</accession>
<dbReference type="Proteomes" id="UP000290289">
    <property type="component" value="Chromosome 14"/>
</dbReference>
<evidence type="ECO:0000313" key="5">
    <source>
        <dbReference type="EMBL" id="RXH77462.1"/>
    </source>
</evidence>
<keyword evidence="2" id="KW-0677">Repeat</keyword>
<reference evidence="5 6" key="1">
    <citation type="submission" date="2018-10" db="EMBL/GenBank/DDBJ databases">
        <title>A high-quality apple genome assembly.</title>
        <authorList>
            <person name="Hu J."/>
        </authorList>
    </citation>
    <scope>NUCLEOTIDE SEQUENCE [LARGE SCALE GENOMIC DNA]</scope>
    <source>
        <strain evidence="6">cv. HFTH1</strain>
        <tissue evidence="5">Young leaf</tissue>
    </source>
</reference>
<sequence length="796" mass="89857">MGCNTSKNVDSKASRAARWRSTGIVGLRDSKLKAISLSISAYIYMCTFPDEVLDLDKSIRTLDLTHNKIVDIPVEISKLANLQRLILAHNLIDRLPINLAKLVSLKVMTLDGNRVTTLPDELGQLVRLEQLSISGNSLESLPETIGSLRNLKLLNLSKNKLKSLPESIGSCFSLEELQANDNSIDELPESVCNLIHVKSLCLDNNNVKQIPTKLLKDCKALQNISLHGNPISMDQFQQMEGFQEFEARRKKKFDKQIDSNVMISSKGLDEGFNMVQKRSLDDEEIFVSFKHPRQVGHNKELVSFSESVFPGDVSEEPETLENGCAKDNNRSEEEISDDKFSGLPKGGEDVETSAPRSFTISSWTTSSNSGEDSLFEASFHGSFFPEYFNHERSIRTLTQFEDIYSVLLDHPPRKSASIGPEHQADVPLWGAQGAHNNFDLEDEKRLMGTCVIPMPDSDTELFTDTGCIVGKGRIDCSCEDGESVRCVRQHILEAREKLVKTIGPKRFEELGFNDMGEQVAQTWSEEEEQLFHRVVFSNPTSLGKNFWDKLSTVFPSRTKKEIVSYYFNVFMLRKRAEQNRYDPMNIDSDSDEWQGSNDYGENQPSVTEDEDSVVESPEGRRVPGYKRNWKDDLEVLDEDDTDETCDENVDVDMFGRGPEQILDRCYGLVDNCSSCPIAQLQDKISWDEKGDQEVQDDSCTSFDAAVAASQESQRKSENVNHWSGSFNRGDHEFVLEPCDAKIWDAGYMTCPKNKVDFLPTSNMIEEVFGKESWNHKARDGKNLGYWCGNVKFPSNL</sequence>
<evidence type="ECO:0000256" key="1">
    <source>
        <dbReference type="ARBA" id="ARBA00022614"/>
    </source>
</evidence>
<evidence type="ECO:0000256" key="2">
    <source>
        <dbReference type="ARBA" id="ARBA00022737"/>
    </source>
</evidence>
<dbReference type="CDD" id="cd00167">
    <property type="entry name" value="SANT"/>
    <property type="match status" value="1"/>
</dbReference>
<dbReference type="Gene3D" id="3.80.10.10">
    <property type="entry name" value="Ribonuclease Inhibitor"/>
    <property type="match status" value="1"/>
</dbReference>
<dbReference type="SUPFAM" id="SSF52058">
    <property type="entry name" value="L domain-like"/>
    <property type="match status" value="1"/>
</dbReference>
<evidence type="ECO:0000259" key="4">
    <source>
        <dbReference type="PROSITE" id="PS50090"/>
    </source>
</evidence>
<name>A0A498I5I8_MALDO</name>
<dbReference type="SMART" id="SM00364">
    <property type="entry name" value="LRR_BAC"/>
    <property type="match status" value="5"/>
</dbReference>
<dbReference type="Pfam" id="PF13855">
    <property type="entry name" value="LRR_8"/>
    <property type="match status" value="1"/>
</dbReference>
<feature type="compositionally biased region" description="Basic and acidic residues" evidence="3">
    <location>
        <begin position="327"/>
        <end position="340"/>
    </location>
</feature>
<dbReference type="AlphaFoldDB" id="A0A498I5I8"/>
<dbReference type="PROSITE" id="PS50090">
    <property type="entry name" value="MYB_LIKE"/>
    <property type="match status" value="1"/>
</dbReference>
<comment type="caution">
    <text evidence="5">The sequence shown here is derived from an EMBL/GenBank/DDBJ whole genome shotgun (WGS) entry which is preliminary data.</text>
</comment>
<dbReference type="EMBL" id="RDQH01000340">
    <property type="protein sequence ID" value="RXH77462.1"/>
    <property type="molecule type" value="Genomic_DNA"/>
</dbReference>
<organism evidence="5 6">
    <name type="scientific">Malus domestica</name>
    <name type="common">Apple</name>
    <name type="synonym">Pyrus malus</name>
    <dbReference type="NCBI Taxonomy" id="3750"/>
    <lineage>
        <taxon>Eukaryota</taxon>
        <taxon>Viridiplantae</taxon>
        <taxon>Streptophyta</taxon>
        <taxon>Embryophyta</taxon>
        <taxon>Tracheophyta</taxon>
        <taxon>Spermatophyta</taxon>
        <taxon>Magnoliopsida</taxon>
        <taxon>eudicotyledons</taxon>
        <taxon>Gunneridae</taxon>
        <taxon>Pentapetalae</taxon>
        <taxon>rosids</taxon>
        <taxon>fabids</taxon>
        <taxon>Rosales</taxon>
        <taxon>Rosaceae</taxon>
        <taxon>Amygdaloideae</taxon>
        <taxon>Maleae</taxon>
        <taxon>Malus</taxon>
    </lineage>
</organism>
<dbReference type="Gene3D" id="1.10.10.60">
    <property type="entry name" value="Homeodomain-like"/>
    <property type="match status" value="1"/>
</dbReference>
<keyword evidence="6" id="KW-1185">Reference proteome</keyword>
<feature type="compositionally biased region" description="Polar residues" evidence="3">
    <location>
        <begin position="593"/>
        <end position="606"/>
    </location>
</feature>
<dbReference type="InterPro" id="IPR001611">
    <property type="entry name" value="Leu-rich_rpt"/>
</dbReference>
<dbReference type="SUPFAM" id="SSF46689">
    <property type="entry name" value="Homeodomain-like"/>
    <property type="match status" value="1"/>
</dbReference>
<feature type="domain" description="Myb-like" evidence="4">
    <location>
        <begin position="523"/>
        <end position="570"/>
    </location>
</feature>
<proteinExistence type="predicted"/>
<dbReference type="SMART" id="SM00717">
    <property type="entry name" value="SANT"/>
    <property type="match status" value="1"/>
</dbReference>
<evidence type="ECO:0000256" key="3">
    <source>
        <dbReference type="SAM" id="MobiDB-lite"/>
    </source>
</evidence>
<protein>
    <recommendedName>
        <fullName evidence="4">Myb-like domain-containing protein</fullName>
    </recommendedName>
</protein>
<dbReference type="Pfam" id="PF23598">
    <property type="entry name" value="LRR_14"/>
    <property type="match status" value="1"/>
</dbReference>
<dbReference type="InterPro" id="IPR055414">
    <property type="entry name" value="LRR_R13L4/SHOC2-like"/>
</dbReference>